<accession>A0ABX6VB33</accession>
<evidence type="ECO:0000313" key="2">
    <source>
        <dbReference type="EMBL" id="QPG59223.1"/>
    </source>
</evidence>
<name>A0ABX6VB33_9GAMM</name>
<feature type="signal peptide" evidence="1">
    <location>
        <begin position="1"/>
        <end position="21"/>
    </location>
</feature>
<organism evidence="2 3">
    <name type="scientific">Shewanella eurypsychrophilus</name>
    <dbReference type="NCBI Taxonomy" id="2593656"/>
    <lineage>
        <taxon>Bacteria</taxon>
        <taxon>Pseudomonadati</taxon>
        <taxon>Pseudomonadota</taxon>
        <taxon>Gammaproteobacteria</taxon>
        <taxon>Alteromonadales</taxon>
        <taxon>Shewanellaceae</taxon>
        <taxon>Shewanella</taxon>
    </lineage>
</organism>
<reference evidence="2" key="1">
    <citation type="submission" date="2021-07" db="EMBL/GenBank/DDBJ databases">
        <title>Shewanella sp. YLB-07 whole genome sequence.</title>
        <authorList>
            <person name="Yu L."/>
        </authorList>
    </citation>
    <scope>NUCLEOTIDE SEQUENCE</scope>
    <source>
        <strain evidence="2">YLB-08</strain>
    </source>
</reference>
<evidence type="ECO:0000256" key="1">
    <source>
        <dbReference type="SAM" id="SignalP"/>
    </source>
</evidence>
<dbReference type="RefSeq" id="WP_142870584.1">
    <property type="nucleotide sequence ID" value="NZ_CP045503.2"/>
</dbReference>
<keyword evidence="1" id="KW-0732">Signal</keyword>
<keyword evidence="3" id="KW-1185">Reference proteome</keyword>
<dbReference type="Proteomes" id="UP000316416">
    <property type="component" value="Chromosome"/>
</dbReference>
<feature type="chain" id="PRO_5046758847" evidence="1">
    <location>
        <begin position="22"/>
        <end position="103"/>
    </location>
</feature>
<proteinExistence type="predicted"/>
<protein>
    <submittedName>
        <fullName evidence="2">Uncharacterized protein</fullName>
    </submittedName>
</protein>
<evidence type="ECO:0000313" key="3">
    <source>
        <dbReference type="Proteomes" id="UP000316416"/>
    </source>
</evidence>
<sequence>MKLLTTVVLISASLLPLTASAGMSDNKPIERITVNYKTPFDYALYQYTTELLVQFRQEIASDIYLQAKASSSLMAQEHSRLAHSASIASRQMMNITDSDVSLQ</sequence>
<gene>
    <name evidence="2" type="ORF">FM038_018895</name>
</gene>
<dbReference type="EMBL" id="CP045503">
    <property type="protein sequence ID" value="QPG59223.1"/>
    <property type="molecule type" value="Genomic_DNA"/>
</dbReference>